<organism evidence="2 3">
    <name type="scientific">Diplogelasinospora grovesii</name>
    <dbReference type="NCBI Taxonomy" id="303347"/>
    <lineage>
        <taxon>Eukaryota</taxon>
        <taxon>Fungi</taxon>
        <taxon>Dikarya</taxon>
        <taxon>Ascomycota</taxon>
        <taxon>Pezizomycotina</taxon>
        <taxon>Sordariomycetes</taxon>
        <taxon>Sordariomycetidae</taxon>
        <taxon>Sordariales</taxon>
        <taxon>Diplogelasinosporaceae</taxon>
        <taxon>Diplogelasinospora</taxon>
    </lineage>
</organism>
<dbReference type="Proteomes" id="UP001303473">
    <property type="component" value="Unassembled WGS sequence"/>
</dbReference>
<dbReference type="EMBL" id="MU853806">
    <property type="protein sequence ID" value="KAK3939737.1"/>
    <property type="molecule type" value="Genomic_DNA"/>
</dbReference>
<keyword evidence="3" id="KW-1185">Reference proteome</keyword>
<evidence type="ECO:0000313" key="3">
    <source>
        <dbReference type="Proteomes" id="UP001303473"/>
    </source>
</evidence>
<dbReference type="AlphaFoldDB" id="A0AAN6S3H2"/>
<sequence>MPEARRIKGGLTALVLGCLRMAYNWPFAIGICRVRGWHNYSRSSFATTQRVLNVHVPREERNFGGWCESLAVRRNPSLVTMVSMLKVDRCKAFSAGFLGASLLLVCLDIHYLSWRLCMSLLHSAASRLASSR</sequence>
<proteinExistence type="predicted"/>
<protein>
    <submittedName>
        <fullName evidence="2">Uncharacterized protein</fullName>
    </submittedName>
</protein>
<reference evidence="3" key="1">
    <citation type="journal article" date="2023" name="Mol. Phylogenet. Evol.">
        <title>Genome-scale phylogeny and comparative genomics of the fungal order Sordariales.</title>
        <authorList>
            <person name="Hensen N."/>
            <person name="Bonometti L."/>
            <person name="Westerberg I."/>
            <person name="Brannstrom I.O."/>
            <person name="Guillou S."/>
            <person name="Cros-Aarteil S."/>
            <person name="Calhoun S."/>
            <person name="Haridas S."/>
            <person name="Kuo A."/>
            <person name="Mondo S."/>
            <person name="Pangilinan J."/>
            <person name="Riley R."/>
            <person name="LaButti K."/>
            <person name="Andreopoulos B."/>
            <person name="Lipzen A."/>
            <person name="Chen C."/>
            <person name="Yan M."/>
            <person name="Daum C."/>
            <person name="Ng V."/>
            <person name="Clum A."/>
            <person name="Steindorff A."/>
            <person name="Ohm R.A."/>
            <person name="Martin F."/>
            <person name="Silar P."/>
            <person name="Natvig D.O."/>
            <person name="Lalanne C."/>
            <person name="Gautier V."/>
            <person name="Ament-Velasquez S.L."/>
            <person name="Kruys A."/>
            <person name="Hutchinson M.I."/>
            <person name="Powell A.J."/>
            <person name="Barry K."/>
            <person name="Miller A.N."/>
            <person name="Grigoriev I.V."/>
            <person name="Debuchy R."/>
            <person name="Gladieux P."/>
            <person name="Hiltunen Thoren M."/>
            <person name="Johannesson H."/>
        </authorList>
    </citation>
    <scope>NUCLEOTIDE SEQUENCE [LARGE SCALE GENOMIC DNA]</scope>
    <source>
        <strain evidence="3">CBS 340.73</strain>
    </source>
</reference>
<comment type="caution">
    <text evidence="2">The sequence shown here is derived from an EMBL/GenBank/DDBJ whole genome shotgun (WGS) entry which is preliminary data.</text>
</comment>
<keyword evidence="1" id="KW-1133">Transmembrane helix</keyword>
<feature type="transmembrane region" description="Helical" evidence="1">
    <location>
        <begin position="92"/>
        <end position="112"/>
    </location>
</feature>
<accession>A0AAN6S3H2</accession>
<keyword evidence="1" id="KW-0812">Transmembrane</keyword>
<evidence type="ECO:0000256" key="1">
    <source>
        <dbReference type="SAM" id="Phobius"/>
    </source>
</evidence>
<gene>
    <name evidence="2" type="ORF">QBC46DRAFT_141535</name>
</gene>
<evidence type="ECO:0000313" key="2">
    <source>
        <dbReference type="EMBL" id="KAK3939737.1"/>
    </source>
</evidence>
<keyword evidence="1" id="KW-0472">Membrane</keyword>
<name>A0AAN6S3H2_9PEZI</name>